<dbReference type="EMBL" id="JAJGCB010000007">
    <property type="protein sequence ID" value="KAJ8991643.1"/>
    <property type="molecule type" value="Genomic_DNA"/>
</dbReference>
<name>A0AAN6EUS4_EXODE</name>
<dbReference type="Proteomes" id="UP001161757">
    <property type="component" value="Unassembled WGS sequence"/>
</dbReference>
<accession>A0AAN6EUS4</accession>
<reference evidence="1" key="1">
    <citation type="submission" date="2023-01" db="EMBL/GenBank/DDBJ databases">
        <title>Exophiala dermititidis isolated from Cystic Fibrosis Patient.</title>
        <authorList>
            <person name="Kurbessoian T."/>
            <person name="Crocker A."/>
            <person name="Murante D."/>
            <person name="Hogan D.A."/>
            <person name="Stajich J.E."/>
        </authorList>
    </citation>
    <scope>NUCLEOTIDE SEQUENCE</scope>
    <source>
        <strain evidence="1">Ex8</strain>
    </source>
</reference>
<dbReference type="AlphaFoldDB" id="A0AAN6EUS4"/>
<protein>
    <submittedName>
        <fullName evidence="1">Uncharacterized protein</fullName>
    </submittedName>
</protein>
<proteinExistence type="predicted"/>
<evidence type="ECO:0000313" key="2">
    <source>
        <dbReference type="Proteomes" id="UP001161757"/>
    </source>
</evidence>
<comment type="caution">
    <text evidence="1">The sequence shown here is derived from an EMBL/GenBank/DDBJ whole genome shotgun (WGS) entry which is preliminary data.</text>
</comment>
<sequence length="105" mass="12151">MWTLTRGQGASSIATAPARFYLVSLYLSNQLGTTEEEKHWTIRLPMGGFKHPTATPLRPPIVRSRNLVLRIIEPFNRQRAVIPRRDRTLYSYHRIKQSSEQSDCL</sequence>
<evidence type="ECO:0000313" key="1">
    <source>
        <dbReference type="EMBL" id="KAJ8991643.1"/>
    </source>
</evidence>
<organism evidence="1 2">
    <name type="scientific">Exophiala dermatitidis</name>
    <name type="common">Black yeast-like fungus</name>
    <name type="synonym">Wangiella dermatitidis</name>
    <dbReference type="NCBI Taxonomy" id="5970"/>
    <lineage>
        <taxon>Eukaryota</taxon>
        <taxon>Fungi</taxon>
        <taxon>Dikarya</taxon>
        <taxon>Ascomycota</taxon>
        <taxon>Pezizomycotina</taxon>
        <taxon>Eurotiomycetes</taxon>
        <taxon>Chaetothyriomycetidae</taxon>
        <taxon>Chaetothyriales</taxon>
        <taxon>Herpotrichiellaceae</taxon>
        <taxon>Exophiala</taxon>
    </lineage>
</organism>
<gene>
    <name evidence="1" type="ORF">HRR80_004266</name>
</gene>